<dbReference type="Pfam" id="PF13374">
    <property type="entry name" value="TPR_10"/>
    <property type="match status" value="1"/>
</dbReference>
<dbReference type="EMBL" id="CDHK01000004">
    <property type="protein sequence ID" value="CEO59703.1"/>
    <property type="molecule type" value="Genomic_DNA"/>
</dbReference>
<sequence length="606" mass="68173">MDFAVAQDETSTHGYNESLWELSLLLFSGISQLSQPQAVTDVPPENQRVRDALTKFYLWGDGLRNGKLEDILFESEFLRVSITKSLLAIGTNLLEWVPESPRSRTQFFDAFNSQREALGKIVTTLGPEYGSQDDENDEEIDDSSSVTSSGSGRDILDDIIFYIELLMAQVPSLEHVNDQMRQQMRQGSITSSETSVGVSQISQEKGNSSEDHLGRASQLNILGKWFRERFERIGSMDDLNRAVEIAQRVLDCTPDDHPIRAGYLSNLSNWLGARFERIGSMDDLNRAVEVVEKTLDYTALDHPDRAESLKSLSNWLGRRFERTGSMGDLKRGLSVYKEGWNCQTAAPSGLLWEKVVEDCPAFLQNLPIEMKCTVHFVTPDENMRHNFKKDWDRLDGDRTWLKLDIECNISPLFTISIDNKGDFKIRDWSGNLSAAIENALKPLPASNIDSIRTLIHRLEHLARFKMTRELANPDLRTDTPSNLVVISAGSIPKSQSISEQWFLPAEMAELASGVYEVQERAEFCITIKNQSSQPLGCVLLNCLPQVGIEQVFPPVSLRGEPAYILNPGYDKSVVFRMMIASEMRVSALCGIPIVDTLKILVRQTGR</sequence>
<dbReference type="Gene3D" id="1.25.40.10">
    <property type="entry name" value="Tetratricopeptide repeat domain"/>
    <property type="match status" value="1"/>
</dbReference>
<name>A0A0F7VCI8_PENBI</name>
<evidence type="ECO:0000313" key="3">
    <source>
        <dbReference type="Proteomes" id="UP000042958"/>
    </source>
</evidence>
<keyword evidence="3" id="KW-1185">Reference proteome</keyword>
<dbReference type="Proteomes" id="UP000042958">
    <property type="component" value="Unassembled WGS sequence"/>
</dbReference>
<gene>
    <name evidence="2" type="ORF">PMG11_04370</name>
</gene>
<accession>A0A0F7VCI8</accession>
<dbReference type="AlphaFoldDB" id="A0A0F7VCI8"/>
<dbReference type="OrthoDB" id="9991317at2759"/>
<reference evidence="3" key="1">
    <citation type="journal article" date="2015" name="Genome Announc.">
        <title>Draft genome sequence of the fungus Penicillium brasilianum MG11.</title>
        <authorList>
            <person name="Horn F."/>
            <person name="Linde J."/>
            <person name="Mattern D.J."/>
            <person name="Walther G."/>
            <person name="Guthke R."/>
            <person name="Brakhage A.A."/>
            <person name="Valiante V."/>
        </authorList>
    </citation>
    <scope>NUCLEOTIDE SEQUENCE [LARGE SCALE GENOMIC DNA]</scope>
    <source>
        <strain evidence="3">MG11</strain>
    </source>
</reference>
<feature type="region of interest" description="Disordered" evidence="1">
    <location>
        <begin position="126"/>
        <end position="150"/>
    </location>
</feature>
<evidence type="ECO:0000256" key="1">
    <source>
        <dbReference type="SAM" id="MobiDB-lite"/>
    </source>
</evidence>
<feature type="region of interest" description="Disordered" evidence="1">
    <location>
        <begin position="181"/>
        <end position="212"/>
    </location>
</feature>
<feature type="compositionally biased region" description="Acidic residues" evidence="1">
    <location>
        <begin position="131"/>
        <end position="142"/>
    </location>
</feature>
<proteinExistence type="predicted"/>
<evidence type="ECO:0000313" key="2">
    <source>
        <dbReference type="EMBL" id="CEO59703.1"/>
    </source>
</evidence>
<protein>
    <submittedName>
        <fullName evidence="2">Uncharacterized protein</fullName>
    </submittedName>
</protein>
<dbReference type="STRING" id="104259.A0A0F7VCI8"/>
<organism evidence="2 3">
    <name type="scientific">Penicillium brasilianum</name>
    <dbReference type="NCBI Taxonomy" id="104259"/>
    <lineage>
        <taxon>Eukaryota</taxon>
        <taxon>Fungi</taxon>
        <taxon>Dikarya</taxon>
        <taxon>Ascomycota</taxon>
        <taxon>Pezizomycotina</taxon>
        <taxon>Eurotiomycetes</taxon>
        <taxon>Eurotiomycetidae</taxon>
        <taxon>Eurotiales</taxon>
        <taxon>Aspergillaceae</taxon>
        <taxon>Penicillium</taxon>
    </lineage>
</organism>
<dbReference type="InterPro" id="IPR011990">
    <property type="entry name" value="TPR-like_helical_dom_sf"/>
</dbReference>
<feature type="compositionally biased region" description="Polar residues" evidence="1">
    <location>
        <begin position="181"/>
        <end position="206"/>
    </location>
</feature>